<evidence type="ECO:0000256" key="1">
    <source>
        <dbReference type="SAM" id="MobiDB-lite"/>
    </source>
</evidence>
<evidence type="ECO:0000313" key="2">
    <source>
        <dbReference type="EMBL" id="CAH4023915.1"/>
    </source>
</evidence>
<keyword evidence="3" id="KW-1185">Reference proteome</keyword>
<gene>
    <name evidence="2" type="ORF">PIBRA_LOCUS4412</name>
</gene>
<dbReference type="EMBL" id="CALOZG010000004">
    <property type="protein sequence ID" value="CAH4023915.1"/>
    <property type="molecule type" value="Genomic_DNA"/>
</dbReference>
<dbReference type="Proteomes" id="UP001152562">
    <property type="component" value="Unassembled WGS sequence"/>
</dbReference>
<feature type="compositionally biased region" description="Basic residues" evidence="1">
    <location>
        <begin position="192"/>
        <end position="202"/>
    </location>
</feature>
<dbReference type="AlphaFoldDB" id="A0A9P0TFP2"/>
<feature type="region of interest" description="Disordered" evidence="1">
    <location>
        <begin position="548"/>
        <end position="569"/>
    </location>
</feature>
<comment type="caution">
    <text evidence="2">The sequence shown here is derived from an EMBL/GenBank/DDBJ whole genome shotgun (WGS) entry which is preliminary data.</text>
</comment>
<feature type="region of interest" description="Disordered" evidence="1">
    <location>
        <begin position="176"/>
        <end position="211"/>
    </location>
</feature>
<organism evidence="2 3">
    <name type="scientific">Pieris brassicae</name>
    <name type="common">White butterfly</name>
    <name type="synonym">Large white butterfly</name>
    <dbReference type="NCBI Taxonomy" id="7116"/>
    <lineage>
        <taxon>Eukaryota</taxon>
        <taxon>Metazoa</taxon>
        <taxon>Ecdysozoa</taxon>
        <taxon>Arthropoda</taxon>
        <taxon>Hexapoda</taxon>
        <taxon>Insecta</taxon>
        <taxon>Pterygota</taxon>
        <taxon>Neoptera</taxon>
        <taxon>Endopterygota</taxon>
        <taxon>Lepidoptera</taxon>
        <taxon>Glossata</taxon>
        <taxon>Ditrysia</taxon>
        <taxon>Papilionoidea</taxon>
        <taxon>Pieridae</taxon>
        <taxon>Pierinae</taxon>
        <taxon>Pieris</taxon>
    </lineage>
</organism>
<reference evidence="2" key="1">
    <citation type="submission" date="2022-05" db="EMBL/GenBank/DDBJ databases">
        <authorList>
            <person name="Okamura Y."/>
        </authorList>
    </citation>
    <scope>NUCLEOTIDE SEQUENCE</scope>
</reference>
<sequence length="642" mass="72992">MSFEVDRYTPAWAHVALCADLTWASEPPDEFIIANQVAALDFLRLLPPSVADNYNEKHIDNARAIGQRSVKDVIPESRLAQFYGNFCYDEHRESCYTNPNDIRIRPYCAQGYDNTDVTECWMLPEIPRNAAWCHDDAGSTEYQLMTISSERWSPIGARNLEEASLEARVRSVRQLWEKEEPKPQPTPPQNSRKMRARRRQPRRLSALAPPPPLYSLDTSAQLVCDPTCKFHFESPRAPSADFQRAISRYSASMQALMRATAARCPLYRGTNVSRYAPTGQRPLRCSDRRCIWWPKDPQQPNKYNQTKIRSKPQAQPVSTDEELDRTENVKTPEEPLERSNQDIEDDIEKPDSPKLRDKIVIKDDQMASTSTAPTTNSERKKRLYSTVLSMSPPINIAASCIRINKLSPGILKLNPKIVLQTRLRTSTVDNKFEELEKEALEQYKASDESIDSKFQELEKEAVEQYNTSNSNTSCSSGNSGEKKLNSTMDIKKSLKFQKDKSVDSVVIYSQNFPDLNARGHSSVTNLKNCHVPHRGEKKELNHRLCKASKKNKSESLQAASDTDYESRHNKASHKGAMHWTLHLMPPKKRHLSSCVSDFSSDDDFGEPPGFVKDRPCIKHHLTGKFKMSAHGAGDLQPIIRKT</sequence>
<proteinExistence type="predicted"/>
<feature type="region of interest" description="Disordered" evidence="1">
    <location>
        <begin position="296"/>
        <end position="352"/>
    </location>
</feature>
<protein>
    <submittedName>
        <fullName evidence="2">Uncharacterized protein</fullName>
    </submittedName>
</protein>
<evidence type="ECO:0000313" key="3">
    <source>
        <dbReference type="Proteomes" id="UP001152562"/>
    </source>
</evidence>
<accession>A0A9P0TFP2</accession>
<feature type="compositionally biased region" description="Polar residues" evidence="1">
    <location>
        <begin position="298"/>
        <end position="318"/>
    </location>
</feature>
<name>A0A9P0TFP2_PIEBR</name>
<feature type="compositionally biased region" description="Basic and acidic residues" evidence="1">
    <location>
        <begin position="325"/>
        <end position="341"/>
    </location>
</feature>